<proteinExistence type="predicted"/>
<evidence type="ECO:0000313" key="5">
    <source>
        <dbReference type="Proteomes" id="UP000306402"/>
    </source>
</evidence>
<evidence type="ECO:0000259" key="3">
    <source>
        <dbReference type="Pfam" id="PF16344"/>
    </source>
</evidence>
<dbReference type="OrthoDB" id="1452822at2"/>
<dbReference type="AlphaFoldDB" id="A0A5R9L1B1"/>
<protein>
    <submittedName>
        <fullName evidence="4">DUF4974 domain-containing protein</fullName>
    </submittedName>
</protein>
<keyword evidence="5" id="KW-1185">Reference proteome</keyword>
<sequence length="413" mass="46599">MQSQRLDDLFFRYCEKNITGQEHDELMSLLLLDENREQINGLIDRLIRDDHAEHHLSREMADDILSSIFTATSPKIEEPEKNEEYAESPAPLRYLWVARLAAAAVTLLLLYGGYQWLNKKEQKQLPVAVLKSVYGEDAPAGGTRASLTLANGDSIDLTTATSENLAGQPWVTINKTIGQITYSTSPEKPDSITYNVLRTPLGGQYKIVLPDGTRAWLNAGSSLRYPTAFTGSMRHVEMSGEVYFEVEKNKKMPFQVRILDRRNNDRPTEITVLGTHFNISSYCEEANIQTTLLEGSVKVEKGDVAKILSPGQQARIAFGEQQPNIAVKLVDTESVVAWKEGRFEFNGNIREIMRQISRWYDLDVTYEGNVEKKSFAGTISRKNNVSEVLKMLELTGGIQFRIEDRKITVKNTD</sequence>
<keyword evidence="1" id="KW-0812">Transmembrane</keyword>
<dbReference type="PANTHER" id="PTHR30273">
    <property type="entry name" value="PERIPLASMIC SIGNAL SENSOR AND SIGMA FACTOR ACTIVATOR FECR-RELATED"/>
    <property type="match status" value="1"/>
</dbReference>
<comment type="caution">
    <text evidence="4">The sequence shown here is derived from an EMBL/GenBank/DDBJ whole genome shotgun (WGS) entry which is preliminary data.</text>
</comment>
<accession>A0A5R9L1B1</accession>
<dbReference type="InterPro" id="IPR012373">
    <property type="entry name" value="Ferrdict_sens_TM"/>
</dbReference>
<dbReference type="GO" id="GO:0016989">
    <property type="term" value="F:sigma factor antagonist activity"/>
    <property type="evidence" value="ECO:0007669"/>
    <property type="project" value="TreeGrafter"/>
</dbReference>
<dbReference type="RefSeq" id="WP_138363348.1">
    <property type="nucleotide sequence ID" value="NZ_VCEJ01000002.1"/>
</dbReference>
<dbReference type="Pfam" id="PF16344">
    <property type="entry name" value="FecR_C"/>
    <property type="match status" value="1"/>
</dbReference>
<feature type="domain" description="FecR protein" evidence="2">
    <location>
        <begin position="196"/>
        <end position="298"/>
    </location>
</feature>
<evidence type="ECO:0000313" key="4">
    <source>
        <dbReference type="EMBL" id="TLV02139.1"/>
    </source>
</evidence>
<organism evidence="4 5">
    <name type="scientific">Dyadobacter luticola</name>
    <dbReference type="NCBI Taxonomy" id="1979387"/>
    <lineage>
        <taxon>Bacteria</taxon>
        <taxon>Pseudomonadati</taxon>
        <taxon>Bacteroidota</taxon>
        <taxon>Cytophagia</taxon>
        <taxon>Cytophagales</taxon>
        <taxon>Spirosomataceae</taxon>
        <taxon>Dyadobacter</taxon>
    </lineage>
</organism>
<keyword evidence="1" id="KW-0472">Membrane</keyword>
<dbReference type="Gene3D" id="3.55.50.30">
    <property type="match status" value="1"/>
</dbReference>
<dbReference type="PANTHER" id="PTHR30273:SF2">
    <property type="entry name" value="PROTEIN FECR"/>
    <property type="match status" value="1"/>
</dbReference>
<dbReference type="InterPro" id="IPR032508">
    <property type="entry name" value="FecR_C"/>
</dbReference>
<evidence type="ECO:0000256" key="1">
    <source>
        <dbReference type="SAM" id="Phobius"/>
    </source>
</evidence>
<dbReference type="Pfam" id="PF04773">
    <property type="entry name" value="FecR"/>
    <property type="match status" value="1"/>
</dbReference>
<gene>
    <name evidence="4" type="ORF">FEN17_00405</name>
</gene>
<keyword evidence="1" id="KW-1133">Transmembrane helix</keyword>
<dbReference type="InterPro" id="IPR006860">
    <property type="entry name" value="FecR"/>
</dbReference>
<name>A0A5R9L1B1_9BACT</name>
<feature type="domain" description="Protein FecR C-terminal" evidence="3">
    <location>
        <begin position="348"/>
        <end position="409"/>
    </location>
</feature>
<feature type="transmembrane region" description="Helical" evidence="1">
    <location>
        <begin position="94"/>
        <end position="114"/>
    </location>
</feature>
<evidence type="ECO:0000259" key="2">
    <source>
        <dbReference type="Pfam" id="PF04773"/>
    </source>
</evidence>
<dbReference type="Proteomes" id="UP000306402">
    <property type="component" value="Unassembled WGS sequence"/>
</dbReference>
<dbReference type="EMBL" id="VCEJ01000002">
    <property type="protein sequence ID" value="TLV02139.1"/>
    <property type="molecule type" value="Genomic_DNA"/>
</dbReference>
<dbReference type="Gene3D" id="2.60.120.1440">
    <property type="match status" value="1"/>
</dbReference>
<reference evidence="4 5" key="1">
    <citation type="submission" date="2019-05" db="EMBL/GenBank/DDBJ databases">
        <authorList>
            <person name="Qu J.-H."/>
        </authorList>
    </citation>
    <scope>NUCLEOTIDE SEQUENCE [LARGE SCALE GENOMIC DNA]</scope>
    <source>
        <strain evidence="4 5">T17</strain>
    </source>
</reference>